<keyword evidence="3" id="KW-1185">Reference proteome</keyword>
<sequence length="659" mass="76911">MFIDLLADVVFKESSFPKKYFFNRSLWKDIRVLMTARIFMTTLYSQNRALNLVEFFFNNLNRIFGELLMESNWKRNIVILFIQICGSKSQFQYLCTNGFLCWILDFVSCHLKKFGFGKCKDISTVLKKVGVRKIGQVVDLSSYLRKIFYFPSRCIDDSIQVRSDIQKAPMRLWQFVTDFDDMEPLTLKKTYKEDEITLKDISCVIRLFQNILVPYVRMIRQFDESGNQIIKELVQVFKSDMERVTANLASEQAIEKLLTQSDIENKPFSVFNLSQRLFFLLLTECVVQRKLSNELKKRIFDDHVRDHLFVLRNVVQSWSHNRLSNYGSGLASIYHTPAFAPSLFLPDFNAIQFLITCLTPEHFLKYLLFNVFPSIRQKTTVSEPFSSILSLPESEDTLVLQHIFILIYNAFTELRLICDLDDQKLYMVQLHKTKRVTSVKKTGNTGLRSKSQSDCLTVKSLAHHSNLSTADRISSSTPRSSKPAENEQTRTLSLQNLNPGSPFNYLNSIEKTKEDFETLLTYHRNGVPNFVLPDIVELRDQFKGMDDFLFSQTFFDFIMESFVKWYKNSELWKKDSPDLFLFILLVVCLILRVSESRRISDSQRERMVDFLGPHPRLENRSLFDIIKNERPNSANPLVASMIDRFINLSKIGQRNLTNI</sequence>
<feature type="compositionally biased region" description="Polar residues" evidence="1">
    <location>
        <begin position="468"/>
        <end position="480"/>
    </location>
</feature>
<feature type="region of interest" description="Disordered" evidence="1">
    <location>
        <begin position="468"/>
        <end position="496"/>
    </location>
</feature>
<dbReference type="EMBL" id="JWZT01000244">
    <property type="protein sequence ID" value="KII74813.1"/>
    <property type="molecule type" value="Genomic_DNA"/>
</dbReference>
<dbReference type="OrthoDB" id="26387at2759"/>
<name>A0A0C2JYY4_THEKT</name>
<evidence type="ECO:0000313" key="3">
    <source>
        <dbReference type="Proteomes" id="UP000031668"/>
    </source>
</evidence>
<dbReference type="AlphaFoldDB" id="A0A0C2JYY4"/>
<dbReference type="Proteomes" id="UP000031668">
    <property type="component" value="Unassembled WGS sequence"/>
</dbReference>
<evidence type="ECO:0000256" key="1">
    <source>
        <dbReference type="SAM" id="MobiDB-lite"/>
    </source>
</evidence>
<comment type="caution">
    <text evidence="2">The sequence shown here is derived from an EMBL/GenBank/DDBJ whole genome shotgun (WGS) entry which is preliminary data.</text>
</comment>
<protein>
    <submittedName>
        <fullName evidence="2">Uncharacterized protein</fullName>
    </submittedName>
</protein>
<organism evidence="2 3">
    <name type="scientific">Thelohanellus kitauei</name>
    <name type="common">Myxosporean</name>
    <dbReference type="NCBI Taxonomy" id="669202"/>
    <lineage>
        <taxon>Eukaryota</taxon>
        <taxon>Metazoa</taxon>
        <taxon>Cnidaria</taxon>
        <taxon>Myxozoa</taxon>
        <taxon>Myxosporea</taxon>
        <taxon>Bivalvulida</taxon>
        <taxon>Platysporina</taxon>
        <taxon>Myxobolidae</taxon>
        <taxon>Thelohanellus</taxon>
    </lineage>
</organism>
<proteinExistence type="predicted"/>
<reference evidence="2 3" key="1">
    <citation type="journal article" date="2014" name="Genome Biol. Evol.">
        <title>The genome of the myxosporean Thelohanellus kitauei shows adaptations to nutrient acquisition within its fish host.</title>
        <authorList>
            <person name="Yang Y."/>
            <person name="Xiong J."/>
            <person name="Zhou Z."/>
            <person name="Huo F."/>
            <person name="Miao W."/>
            <person name="Ran C."/>
            <person name="Liu Y."/>
            <person name="Zhang J."/>
            <person name="Feng J."/>
            <person name="Wang M."/>
            <person name="Wang M."/>
            <person name="Wang L."/>
            <person name="Yao B."/>
        </authorList>
    </citation>
    <scope>NUCLEOTIDE SEQUENCE [LARGE SCALE GENOMIC DNA]</scope>
    <source>
        <strain evidence="2">Wuqing</strain>
    </source>
</reference>
<evidence type="ECO:0000313" key="2">
    <source>
        <dbReference type="EMBL" id="KII74813.1"/>
    </source>
</evidence>
<gene>
    <name evidence="2" type="ORF">RF11_04916</name>
</gene>
<accession>A0A0C2JYY4</accession>